<evidence type="ECO:0000256" key="8">
    <source>
        <dbReference type="ARBA" id="ARBA00022723"/>
    </source>
</evidence>
<dbReference type="PANTHER" id="PTHR11533">
    <property type="entry name" value="PROTEASE M1 ZINC METALLOPROTEASE"/>
    <property type="match status" value="1"/>
</dbReference>
<dbReference type="Gene3D" id="2.60.40.2340">
    <property type="match status" value="1"/>
</dbReference>
<keyword evidence="8" id="KW-0479">Metal-binding</keyword>
<dbReference type="InterPro" id="IPR045357">
    <property type="entry name" value="Aminopeptidase_N-like_N"/>
</dbReference>
<organism evidence="15 16">
    <name type="scientific">Alkalitalea saponilacus</name>
    <dbReference type="NCBI Taxonomy" id="889453"/>
    <lineage>
        <taxon>Bacteria</taxon>
        <taxon>Pseudomonadati</taxon>
        <taxon>Bacteroidota</taxon>
        <taxon>Bacteroidia</taxon>
        <taxon>Marinilabiliales</taxon>
        <taxon>Marinilabiliaceae</taxon>
        <taxon>Alkalitalea</taxon>
    </lineage>
</organism>
<keyword evidence="16" id="KW-1185">Reference proteome</keyword>
<dbReference type="SUPFAM" id="SSF63737">
    <property type="entry name" value="Leukotriene A4 hydrolase N-terminal domain"/>
    <property type="match status" value="1"/>
</dbReference>
<keyword evidence="12" id="KW-0732">Signal</keyword>
<keyword evidence="7" id="KW-0645">Protease</keyword>
<dbReference type="GO" id="GO:0005737">
    <property type="term" value="C:cytoplasm"/>
    <property type="evidence" value="ECO:0007669"/>
    <property type="project" value="TreeGrafter"/>
</dbReference>
<feature type="non-terminal residue" evidence="15">
    <location>
        <position position="714"/>
    </location>
</feature>
<keyword evidence="11" id="KW-0482">Metalloprotease</keyword>
<evidence type="ECO:0000259" key="14">
    <source>
        <dbReference type="Pfam" id="PF17900"/>
    </source>
</evidence>
<dbReference type="GO" id="GO:0042277">
    <property type="term" value="F:peptide binding"/>
    <property type="evidence" value="ECO:0007669"/>
    <property type="project" value="TreeGrafter"/>
</dbReference>
<evidence type="ECO:0000256" key="1">
    <source>
        <dbReference type="ARBA" id="ARBA00000098"/>
    </source>
</evidence>
<dbReference type="GO" id="GO:0070006">
    <property type="term" value="F:metalloaminopeptidase activity"/>
    <property type="evidence" value="ECO:0007669"/>
    <property type="project" value="TreeGrafter"/>
</dbReference>
<reference evidence="15 16" key="1">
    <citation type="submission" date="2017-02" db="EMBL/GenBank/DDBJ databases">
        <authorList>
            <person name="Peterson S.W."/>
        </authorList>
    </citation>
    <scope>NUCLEOTIDE SEQUENCE [LARGE SCALE GENOMIC DNA]</scope>
    <source>
        <strain evidence="15 16">DSM 24412</strain>
    </source>
</reference>
<evidence type="ECO:0000256" key="2">
    <source>
        <dbReference type="ARBA" id="ARBA00001947"/>
    </source>
</evidence>
<evidence type="ECO:0000259" key="13">
    <source>
        <dbReference type="Pfam" id="PF01433"/>
    </source>
</evidence>
<evidence type="ECO:0000256" key="7">
    <source>
        <dbReference type="ARBA" id="ARBA00022670"/>
    </source>
</evidence>
<dbReference type="OrthoDB" id="100605at2"/>
<dbReference type="GO" id="GO:0043171">
    <property type="term" value="P:peptide catabolic process"/>
    <property type="evidence" value="ECO:0007669"/>
    <property type="project" value="TreeGrafter"/>
</dbReference>
<evidence type="ECO:0000256" key="10">
    <source>
        <dbReference type="ARBA" id="ARBA00022833"/>
    </source>
</evidence>
<dbReference type="EMBL" id="FUYV01000058">
    <property type="protein sequence ID" value="SKC24264.1"/>
    <property type="molecule type" value="Genomic_DNA"/>
</dbReference>
<dbReference type="PRINTS" id="PR00756">
    <property type="entry name" value="ALADIPTASE"/>
</dbReference>
<dbReference type="Gene3D" id="1.10.390.10">
    <property type="entry name" value="Neutral Protease Domain 2"/>
    <property type="match status" value="1"/>
</dbReference>
<dbReference type="CDD" id="cd09603">
    <property type="entry name" value="M1_APN_like"/>
    <property type="match status" value="1"/>
</dbReference>
<evidence type="ECO:0000313" key="16">
    <source>
        <dbReference type="Proteomes" id="UP000191055"/>
    </source>
</evidence>
<feature type="signal peptide" evidence="12">
    <location>
        <begin position="1"/>
        <end position="25"/>
    </location>
</feature>
<keyword evidence="6" id="KW-0031">Aminopeptidase</keyword>
<protein>
    <recommendedName>
        <fullName evidence="5">Aminopeptidase N</fullName>
        <ecNumber evidence="4">3.4.11.2</ecNumber>
    </recommendedName>
</protein>
<keyword evidence="9" id="KW-0378">Hydrolase</keyword>
<evidence type="ECO:0000256" key="12">
    <source>
        <dbReference type="SAM" id="SignalP"/>
    </source>
</evidence>
<comment type="similarity">
    <text evidence="3">Belongs to the peptidase M1 family.</text>
</comment>
<evidence type="ECO:0000256" key="4">
    <source>
        <dbReference type="ARBA" id="ARBA00012564"/>
    </source>
</evidence>
<keyword evidence="10" id="KW-0862">Zinc</keyword>
<dbReference type="InterPro" id="IPR001930">
    <property type="entry name" value="Peptidase_M1"/>
</dbReference>
<dbReference type="GO" id="GO:0005615">
    <property type="term" value="C:extracellular space"/>
    <property type="evidence" value="ECO:0007669"/>
    <property type="project" value="TreeGrafter"/>
</dbReference>
<evidence type="ECO:0000256" key="6">
    <source>
        <dbReference type="ARBA" id="ARBA00022438"/>
    </source>
</evidence>
<dbReference type="InterPro" id="IPR014782">
    <property type="entry name" value="Peptidase_M1_dom"/>
</dbReference>
<gene>
    <name evidence="15" type="ORF">SAMN03080601_03561</name>
</gene>
<feature type="domain" description="Peptidase M1 membrane alanine aminopeptidase" evidence="13">
    <location>
        <begin position="332"/>
        <end position="480"/>
    </location>
</feature>
<dbReference type="Gene3D" id="2.60.40.1730">
    <property type="entry name" value="tricorn interacting facor f3 domain"/>
    <property type="match status" value="1"/>
</dbReference>
<evidence type="ECO:0000256" key="3">
    <source>
        <dbReference type="ARBA" id="ARBA00010136"/>
    </source>
</evidence>
<dbReference type="SUPFAM" id="SSF55486">
    <property type="entry name" value="Metalloproteases ('zincins'), catalytic domain"/>
    <property type="match status" value="1"/>
</dbReference>
<dbReference type="STRING" id="889453.SAMN03080601_03561"/>
<name>A0A1T5HUB2_9BACT</name>
<evidence type="ECO:0000256" key="5">
    <source>
        <dbReference type="ARBA" id="ARBA00015611"/>
    </source>
</evidence>
<comment type="cofactor">
    <cofactor evidence="2">
        <name>Zn(2+)</name>
        <dbReference type="ChEBI" id="CHEBI:29105"/>
    </cofactor>
</comment>
<dbReference type="GO" id="GO:0016285">
    <property type="term" value="F:alanyl aminopeptidase activity"/>
    <property type="evidence" value="ECO:0007669"/>
    <property type="project" value="UniProtKB-EC"/>
</dbReference>
<evidence type="ECO:0000256" key="11">
    <source>
        <dbReference type="ARBA" id="ARBA00023049"/>
    </source>
</evidence>
<evidence type="ECO:0000313" key="15">
    <source>
        <dbReference type="EMBL" id="SKC24264.1"/>
    </source>
</evidence>
<evidence type="ECO:0000256" key="9">
    <source>
        <dbReference type="ARBA" id="ARBA00022801"/>
    </source>
</evidence>
<dbReference type="InterPro" id="IPR050344">
    <property type="entry name" value="Peptidase_M1_aminopeptidases"/>
</dbReference>
<dbReference type="Pfam" id="PF01433">
    <property type="entry name" value="Peptidase_M1"/>
    <property type="match status" value="1"/>
</dbReference>
<dbReference type="GO" id="GO:0016020">
    <property type="term" value="C:membrane"/>
    <property type="evidence" value="ECO:0007669"/>
    <property type="project" value="TreeGrafter"/>
</dbReference>
<dbReference type="Proteomes" id="UP000191055">
    <property type="component" value="Unassembled WGS sequence"/>
</dbReference>
<dbReference type="AlphaFoldDB" id="A0A1T5HUB2"/>
<sequence length="714" mass="81544">MTFFTHKVQNLLPLILLLFLTGLEAQQRSDITSKETTSQVTAPLSTQDAAQLLQTDFNIDVQFYHISIDIDIENETIDGSVVVDFKPLINNLNQIKLNLRNVFTVTNITMDGAPVTWSHSNHILNVNLNQTYSIGDEPSVKIYYNGAPERVQSGGVTKGFRFDTHGNNVPAIVNLSTPYLSHYWFPCKDGPTDKADNGIRLDITVPNTTYGDRKLKAVSNGMLINEVVNNGKRTYTWQHNHAIAPYYILVAVSNYQTIERTYNNNGHNFPIKYYTFPANSNQATSIANMFNQAFDAYIHYFGDYPYRDEGYAMTEIVPFWYIEKQTNSVVANWNWTILMPHELAHMWFGNSITNQTWQHIWLNEGFATYAEALYYEYTSGMGAYHNHMRSMGARHIWDRVLFNEDDSRHWEIFDYFYYEKGAWLLHMLRGYIGDDEIFFDLIKAYAQDPQFKHGYVTTDEFRQYVEAFTGLDLYNFFDQWVYDMSFADYEYNFYSDLAQGKAGLTINQSQSEGTSNEREVFEMNLDLRIEFADGSSRKERVYNNQKLQHFYFDIDKEVIDIIIDPDEWVIRFDVVFNSSLPVPPAPIAENRILSFSVEEQIGEAQINHTTGTIQFAVSDNENINALTPQIEVSPGAIVSPASGATQDFSSPIVYTVTGSDNSVKEYTVTVVTLSGDSQITSFTIEDQIGETVIDNGNISITMPFGTDLTSLTPV</sequence>
<dbReference type="Pfam" id="PF17900">
    <property type="entry name" value="Peptidase_M1_N"/>
    <property type="match status" value="1"/>
</dbReference>
<feature type="domain" description="Aminopeptidase N-like N-terminal" evidence="14">
    <location>
        <begin position="64"/>
        <end position="246"/>
    </location>
</feature>
<dbReference type="PANTHER" id="PTHR11533:SF174">
    <property type="entry name" value="PUROMYCIN-SENSITIVE AMINOPEPTIDASE-RELATED"/>
    <property type="match status" value="1"/>
</dbReference>
<dbReference type="InterPro" id="IPR042097">
    <property type="entry name" value="Aminopeptidase_N-like_N_sf"/>
</dbReference>
<dbReference type="EC" id="3.4.11.2" evidence="4"/>
<dbReference type="RefSeq" id="WP_079559196.1">
    <property type="nucleotide sequence ID" value="NZ_FUYV01000058.1"/>
</dbReference>
<proteinExistence type="inferred from homology"/>
<accession>A0A1T5HUB2</accession>
<dbReference type="GO" id="GO:0008270">
    <property type="term" value="F:zinc ion binding"/>
    <property type="evidence" value="ECO:0007669"/>
    <property type="project" value="InterPro"/>
</dbReference>
<dbReference type="GO" id="GO:0006508">
    <property type="term" value="P:proteolysis"/>
    <property type="evidence" value="ECO:0007669"/>
    <property type="project" value="UniProtKB-KW"/>
</dbReference>
<dbReference type="InterPro" id="IPR027268">
    <property type="entry name" value="Peptidase_M4/M1_CTD_sf"/>
</dbReference>
<comment type="catalytic activity">
    <reaction evidence="1">
        <text>Release of an N-terminal amino acid, Xaa-|-Yaa- from a peptide, amide or arylamide. Xaa is preferably Ala, but may be most amino acids including Pro (slow action). When a terminal hydrophobic residue is followed by a prolyl residue, the two may be released as an intact Xaa-Pro dipeptide.</text>
        <dbReference type="EC" id="3.4.11.2"/>
    </reaction>
</comment>
<feature type="chain" id="PRO_5012775412" description="Aminopeptidase N" evidence="12">
    <location>
        <begin position="26"/>
        <end position="714"/>
    </location>
</feature>